<dbReference type="SUPFAM" id="SSF53756">
    <property type="entry name" value="UDP-Glycosyltransferase/glycogen phosphorylase"/>
    <property type="match status" value="1"/>
</dbReference>
<dbReference type="AlphaFoldDB" id="A0A090IBW8"/>
<dbReference type="Gene3D" id="3.40.50.2000">
    <property type="entry name" value="Glycogen Phosphorylase B"/>
    <property type="match status" value="1"/>
</dbReference>
<dbReference type="Pfam" id="PF00534">
    <property type="entry name" value="Glycos_transf_1"/>
    <property type="match status" value="1"/>
</dbReference>
<dbReference type="PANTHER" id="PTHR45947:SF3">
    <property type="entry name" value="SULFOQUINOVOSYL TRANSFERASE SQD2"/>
    <property type="match status" value="1"/>
</dbReference>
<feature type="domain" description="Glycosyl transferase family 1" evidence="1">
    <location>
        <begin position="240"/>
        <end position="379"/>
    </location>
</feature>
<evidence type="ECO:0000313" key="5">
    <source>
        <dbReference type="Proteomes" id="UP000183794"/>
    </source>
</evidence>
<dbReference type="Proteomes" id="UP000182660">
    <property type="component" value="Unassembled WGS sequence"/>
</dbReference>
<dbReference type="RefSeq" id="WP_082276010.1">
    <property type="nucleotide sequence ID" value="NZ_CAWQZC010000052.1"/>
</dbReference>
<dbReference type="GO" id="GO:0016757">
    <property type="term" value="F:glycosyltransferase activity"/>
    <property type="evidence" value="ECO:0007669"/>
    <property type="project" value="InterPro"/>
</dbReference>
<evidence type="ECO:0000313" key="2">
    <source>
        <dbReference type="EMBL" id="SGY85936.1"/>
    </source>
</evidence>
<name>A0A090IBW8_9GAMM</name>
<dbReference type="OrthoDB" id="9795746at2"/>
<dbReference type="EMBL" id="FPLJ01000029">
    <property type="protein sequence ID" value="SGY85936.1"/>
    <property type="molecule type" value="Genomic_DNA"/>
</dbReference>
<dbReference type="PANTHER" id="PTHR45947">
    <property type="entry name" value="SULFOQUINOVOSYL TRANSFERASE SQD2"/>
    <property type="match status" value="1"/>
</dbReference>
<dbReference type="Proteomes" id="UP000183794">
    <property type="component" value="Unassembled WGS sequence"/>
</dbReference>
<protein>
    <recommendedName>
        <fullName evidence="1">Glycosyl transferase family 1 domain-containing protein</fullName>
    </recommendedName>
</protein>
<accession>A0A090IBW8</accession>
<dbReference type="GeneID" id="61294687"/>
<evidence type="ECO:0000259" key="1">
    <source>
        <dbReference type="Pfam" id="PF00534"/>
    </source>
</evidence>
<sequence>MTDTSVKIGIAFYAPLKSPLHPIPSGDRKIARLFIRALEQGGYHVELASQLRTFDKRGDSHRQQRLIIVAKKEATRIMRRWNKQGFKPQAWFSYHLYYKAPDLIGPIICQALHIPYIVAEASWAEKRAKGGWALYHQQVAAGLKLASKVICINPRDKIALVDFYSRSQKQYHSPLVSLNAFIDDHPVNDEASYVNIEHSQARKNSGELTAILTREGIAAKYGLESDLPWLITIAMMRSGDKYHSYQQLSSVADLLQEPHQLLIIGDGVMQAEVRSLFVQHQQVKFAGTLESSQIRELLPHFELLVWPAINEALGMIFLEAQQGGVAVVAGDQGGVSSIVNNHVTGILVDAYNAQEMSVMIDSLLQNHEKLKAMKQAATQYIIQHHSIEASARQLNCVIQDAISNSLDKI</sequence>
<evidence type="ECO:0000313" key="3">
    <source>
        <dbReference type="EMBL" id="SGY88744.1"/>
    </source>
</evidence>
<reference evidence="3 5" key="2">
    <citation type="submission" date="2016-11" db="EMBL/GenBank/DDBJ databases">
        <authorList>
            <person name="Jaros S."/>
            <person name="Januszkiewicz K."/>
            <person name="Wedrychowicz H."/>
        </authorList>
    </citation>
    <scope>NUCLEOTIDE SEQUENCE [LARGE SCALE GENOMIC DNA]</scope>
    <source>
        <strain evidence="3">NVI 5450</strain>
    </source>
</reference>
<organism evidence="3 5">
    <name type="scientific">Moritella viscosa</name>
    <dbReference type="NCBI Taxonomy" id="80854"/>
    <lineage>
        <taxon>Bacteria</taxon>
        <taxon>Pseudomonadati</taxon>
        <taxon>Pseudomonadota</taxon>
        <taxon>Gammaproteobacteria</taxon>
        <taxon>Alteromonadales</taxon>
        <taxon>Moritellaceae</taxon>
        <taxon>Moritella</taxon>
    </lineage>
</organism>
<dbReference type="HOGENOM" id="CLU_009583_45_0_6"/>
<proteinExistence type="predicted"/>
<dbReference type="CDD" id="cd03801">
    <property type="entry name" value="GT4_PimA-like"/>
    <property type="match status" value="1"/>
</dbReference>
<reference evidence="2 4" key="1">
    <citation type="submission" date="2016-11" db="EMBL/GenBank/DDBJ databases">
        <authorList>
            <person name="Klemetsen T."/>
        </authorList>
    </citation>
    <scope>NUCLEOTIDE SEQUENCE [LARGE SCALE GENOMIC DNA]</scope>
    <source>
        <strain evidence="2">MT 2528</strain>
    </source>
</reference>
<gene>
    <name evidence="2" type="ORF">MT2528_0942</name>
    <name evidence="3" type="ORF">NVI5450_0906</name>
</gene>
<dbReference type="STRING" id="80854.MVIS_1375"/>
<evidence type="ECO:0000313" key="4">
    <source>
        <dbReference type="Proteomes" id="UP000182660"/>
    </source>
</evidence>
<dbReference type="KEGG" id="mvs:MVIS_1375"/>
<dbReference type="InterPro" id="IPR001296">
    <property type="entry name" value="Glyco_trans_1"/>
</dbReference>
<dbReference type="PATRIC" id="fig|80854.5.peg.1458"/>
<keyword evidence="4" id="KW-1185">Reference proteome</keyword>
<dbReference type="InterPro" id="IPR050194">
    <property type="entry name" value="Glycosyltransferase_grp1"/>
</dbReference>
<dbReference type="EMBL" id="FPLD01000033">
    <property type="protein sequence ID" value="SGY88744.1"/>
    <property type="molecule type" value="Genomic_DNA"/>
</dbReference>